<name>M0AVR5_9EURY</name>
<accession>M0AVR5</accession>
<evidence type="ECO:0000313" key="2">
    <source>
        <dbReference type="EMBL" id="ELZ01484.1"/>
    </source>
</evidence>
<evidence type="ECO:0000256" key="1">
    <source>
        <dbReference type="SAM" id="MobiDB-lite"/>
    </source>
</evidence>
<organism evidence="2 3">
    <name type="scientific">Natrialba chahannaoensis JCM 10990</name>
    <dbReference type="NCBI Taxonomy" id="1227492"/>
    <lineage>
        <taxon>Archaea</taxon>
        <taxon>Methanobacteriati</taxon>
        <taxon>Methanobacteriota</taxon>
        <taxon>Stenosarchaea group</taxon>
        <taxon>Halobacteria</taxon>
        <taxon>Halobacteriales</taxon>
        <taxon>Natrialbaceae</taxon>
        <taxon>Natrialba</taxon>
    </lineage>
</organism>
<evidence type="ECO:0000313" key="3">
    <source>
        <dbReference type="Proteomes" id="UP000011693"/>
    </source>
</evidence>
<dbReference type="Proteomes" id="UP000011693">
    <property type="component" value="Unassembled WGS sequence"/>
</dbReference>
<sequence>MTDTLYLEDSGQTQFAATVDRIAGDRVVLDQTAFLPPRRRSTSRHRPPQTRGRY</sequence>
<feature type="region of interest" description="Disordered" evidence="1">
    <location>
        <begin position="33"/>
        <end position="54"/>
    </location>
</feature>
<feature type="compositionally biased region" description="Basic residues" evidence="1">
    <location>
        <begin position="37"/>
        <end position="54"/>
    </location>
</feature>
<keyword evidence="2" id="KW-0436">Ligase</keyword>
<dbReference type="EMBL" id="AOIN01000044">
    <property type="protein sequence ID" value="ELZ01484.1"/>
    <property type="molecule type" value="Genomic_DNA"/>
</dbReference>
<proteinExistence type="predicted"/>
<protein>
    <submittedName>
        <fullName evidence="2">Alanyl-tRNA synthetase, class IIc-like protein</fullName>
    </submittedName>
</protein>
<dbReference type="GO" id="GO:0004812">
    <property type="term" value="F:aminoacyl-tRNA ligase activity"/>
    <property type="evidence" value="ECO:0007669"/>
    <property type="project" value="UniProtKB-KW"/>
</dbReference>
<dbReference type="Gene3D" id="2.40.30.130">
    <property type="match status" value="1"/>
</dbReference>
<comment type="caution">
    <text evidence="2">The sequence shown here is derived from an EMBL/GenBank/DDBJ whole genome shotgun (WGS) entry which is preliminary data.</text>
</comment>
<reference evidence="2 3" key="1">
    <citation type="journal article" date="2014" name="PLoS Genet.">
        <title>Phylogenetically driven sequencing of extremely halophilic archaea reveals strategies for static and dynamic osmo-response.</title>
        <authorList>
            <person name="Becker E.A."/>
            <person name="Seitzer P.M."/>
            <person name="Tritt A."/>
            <person name="Larsen D."/>
            <person name="Krusor M."/>
            <person name="Yao A.I."/>
            <person name="Wu D."/>
            <person name="Madern D."/>
            <person name="Eisen J.A."/>
            <person name="Darling A.E."/>
            <person name="Facciotti M.T."/>
        </authorList>
    </citation>
    <scope>NUCLEOTIDE SEQUENCE [LARGE SCALE GENOMIC DNA]</scope>
    <source>
        <strain evidence="2 3">JCM 10990</strain>
    </source>
</reference>
<dbReference type="AlphaFoldDB" id="M0AVR5"/>
<keyword evidence="2" id="KW-0030">Aminoacyl-tRNA synthetase</keyword>
<keyword evidence="3" id="KW-1185">Reference proteome</keyword>
<gene>
    <name evidence="2" type="ORF">C482_06909</name>
</gene>